<keyword evidence="1" id="KW-0997">Cell inner membrane</keyword>
<keyword evidence="1" id="KW-1133">Transmembrane helix</keyword>
<comment type="function">
    <text evidence="1">Binds the cellulose synthase activator, bis-(3'-5') cyclic diguanylic acid (c-di-GMP).</text>
</comment>
<proteinExistence type="inferred from homology"/>
<dbReference type="GO" id="GO:0006011">
    <property type="term" value="P:UDP-alpha-D-glucose metabolic process"/>
    <property type="evidence" value="ECO:0007669"/>
    <property type="project" value="InterPro"/>
</dbReference>
<keyword evidence="1" id="KW-0973">c-di-GMP</keyword>
<protein>
    <recommendedName>
        <fullName evidence="1">Cyclic di-GMP-binding protein</fullName>
    </recommendedName>
    <alternativeName>
        <fullName evidence="1">Cellulose synthase regulatory subunit</fullName>
    </alternativeName>
</protein>
<comment type="similarity">
    <text evidence="1">Belongs to the AcsB/BcsB family.</text>
</comment>
<evidence type="ECO:0000313" key="2">
    <source>
        <dbReference type="EMBL" id="SIT35842.1"/>
    </source>
</evidence>
<keyword evidence="1" id="KW-0135">Cellulose biosynthesis</keyword>
<name>A0A1N7RL73_9BURK</name>
<comment type="caution">
    <text evidence="2">The sequence shown here is derived from an EMBL/GenBank/DDBJ whole genome shotgun (WGS) entry which is preliminary data.</text>
</comment>
<dbReference type="AlphaFoldDB" id="A0A1N7RL73"/>
<dbReference type="Proteomes" id="UP000195569">
    <property type="component" value="Unassembled WGS sequence"/>
</dbReference>
<comment type="pathway">
    <text evidence="1">Glycan metabolism; bacterial cellulose biosynthesis.</text>
</comment>
<dbReference type="GO" id="GO:0030244">
    <property type="term" value="P:cellulose biosynthetic process"/>
    <property type="evidence" value="ECO:0007669"/>
    <property type="project" value="UniProtKB-KW"/>
</dbReference>
<comment type="subcellular location">
    <subcellularLocation>
        <location evidence="1">Cell inner membrane</location>
    </subcellularLocation>
</comment>
<dbReference type="InterPro" id="IPR018513">
    <property type="entry name" value="Cell_synthase_bac"/>
</dbReference>
<dbReference type="EMBL" id="CYGY02000007">
    <property type="protein sequence ID" value="SIT35842.1"/>
    <property type="molecule type" value="Genomic_DNA"/>
</dbReference>
<sequence length="521" mass="54580">MHMPVMWAARASVVSRLVRAAVVAWLLGLGALPATAQTVTRPFSSLPSPDGAAAEAHALVVELSAREALSGVHLQLASDVAPEAGARYVVWVNGTQVAQADARGEVQTIPLSPQAFVPGTNSIQLARVPHAAKITAETAYSDIAPVNIARSSISLDFAGLRPNPAPTLAQLPLAFDARSWMPRNVTVALGSGLPSPQRLQAATLAVESIAARMRQVDVTVTYKGTDPIVKRGDSGSWDIDKDTARAGDVLLVGTRSALKEALPAAVAESINGPFLGIYAANEGKSVVMVLSGVTETDCLRAAQAFADTSMALPSRADMTLDAAAAIHAPPGHLAISLGRPDAALVRAVLNFAAVHVRATGVLADFTFAFPGDFASTDFFFGPATSLDALQLRQLPSLPTLQPGQAVSLTGQASGHPFVAILGSNDASVPRAVEMLRQPAVWSQFAQGATLFDSATVSTTPLAIAGRSGIARLRLLLADPLVFWGVLTILLALSYIFLNMTLKEQVKKRFDQSSFSDPSPKR</sequence>
<keyword evidence="3" id="KW-1185">Reference proteome</keyword>
<evidence type="ECO:0000256" key="1">
    <source>
        <dbReference type="RuleBase" id="RU365021"/>
    </source>
</evidence>
<keyword evidence="1" id="KW-0472">Membrane</keyword>
<dbReference type="OrthoDB" id="9060614at2"/>
<dbReference type="RefSeq" id="WP_087732493.1">
    <property type="nucleotide sequence ID" value="NZ_CYGY02000007.1"/>
</dbReference>
<gene>
    <name evidence="2" type="ORF">BN2476_70018</name>
</gene>
<organism evidence="2 3">
    <name type="scientific">Paraburkholderia piptadeniae</name>
    <dbReference type="NCBI Taxonomy" id="1701573"/>
    <lineage>
        <taxon>Bacteria</taxon>
        <taxon>Pseudomonadati</taxon>
        <taxon>Pseudomonadota</taxon>
        <taxon>Betaproteobacteria</taxon>
        <taxon>Burkholderiales</taxon>
        <taxon>Burkholderiaceae</taxon>
        <taxon>Paraburkholderia</taxon>
    </lineage>
</organism>
<reference evidence="2" key="1">
    <citation type="submission" date="2016-12" db="EMBL/GenBank/DDBJ databases">
        <authorList>
            <person name="Moulin L."/>
        </authorList>
    </citation>
    <scope>NUCLEOTIDE SEQUENCE [LARGE SCALE GENOMIC DNA]</scope>
    <source>
        <strain evidence="2">STM 7183</strain>
    </source>
</reference>
<keyword evidence="1" id="KW-1003">Cell membrane</keyword>
<accession>A0A1N7RL73</accession>
<comment type="subunit">
    <text evidence="1">Tightly associated with the cellulose synthase catalytic subunit.</text>
</comment>
<keyword evidence="1" id="KW-0812">Transmembrane</keyword>
<evidence type="ECO:0000313" key="3">
    <source>
        <dbReference type="Proteomes" id="UP000195569"/>
    </source>
</evidence>
<dbReference type="Pfam" id="PF03170">
    <property type="entry name" value="BcsB"/>
    <property type="match status" value="1"/>
</dbReference>
<dbReference type="GO" id="GO:0005886">
    <property type="term" value="C:plasma membrane"/>
    <property type="evidence" value="ECO:0007669"/>
    <property type="project" value="UniProtKB-SubCell"/>
</dbReference>
<feature type="transmembrane region" description="Helical" evidence="1">
    <location>
        <begin position="480"/>
        <end position="501"/>
    </location>
</feature>